<protein>
    <submittedName>
        <fullName evidence="3">Scaffolding protein</fullName>
    </submittedName>
</protein>
<dbReference type="InterPro" id="IPR000595">
    <property type="entry name" value="cNMP-bd_dom"/>
</dbReference>
<sequence>MSGATQVDIAVEPTGPDAPVTTVERPANVPEKFWNAETGSVNTEALLASYGELEGKLGGTTQETPAEAPAGTETETPKENSTGDEQVDEIVDKVGLDVGAIEAHWLEHKTLPDDQVAKLEAAGISKEIAEEFIGYRVAQADKVRAELLSPFGGEDAVNSMVDWAGKNWTPEQAKAFNDAMNGNDLAAKQLSLKALNTDYTKAKGVQPRLVTPTNATPAGNDTFANMAQLMAAQNDPRYKTDSAYRDAVIAKLGRSNF</sequence>
<evidence type="ECO:0000313" key="3">
    <source>
        <dbReference type="EMBL" id="QOV06114.1"/>
    </source>
</evidence>
<accession>A0A7S6R6Z7</accession>
<evidence type="ECO:0000313" key="4">
    <source>
        <dbReference type="Proteomes" id="UP000593603"/>
    </source>
</evidence>
<dbReference type="GO" id="GO:0019069">
    <property type="term" value="P:viral capsid assembly"/>
    <property type="evidence" value="ECO:0007669"/>
    <property type="project" value="InterPro"/>
</dbReference>
<reference evidence="3 4" key="1">
    <citation type="submission" date="2020-07" db="EMBL/GenBank/DDBJ databases">
        <title>Complete genome sequence of Rhizobium japonicum phage Pasto.</title>
        <authorList>
            <person name="Manuel N.S."/>
            <person name="Ravindran A."/>
            <person name="Newkirk H."/>
            <person name="Gonzalez C."/>
            <person name="Young R."/>
            <person name="Liu M."/>
        </authorList>
    </citation>
    <scope>NUCLEOTIDE SEQUENCE [LARGE SCALE GENOMIC DNA]</scope>
</reference>
<dbReference type="Proteomes" id="UP000593603">
    <property type="component" value="Segment"/>
</dbReference>
<organism evidence="3 4">
    <name type="scientific">Rhizobium phage Pasto</name>
    <dbReference type="NCBI Taxonomy" id="2767575"/>
    <lineage>
        <taxon>Viruses</taxon>
        <taxon>Duplodnaviria</taxon>
        <taxon>Heunggongvirae</taxon>
        <taxon>Uroviricota</taxon>
        <taxon>Caudoviricetes</taxon>
        <taxon>Autographivirales</taxon>
        <taxon>Autographivirales incertae sedis</taxon>
        <taxon>Pastovirus</taxon>
        <taxon>Pastovirus pasto</taxon>
    </lineage>
</organism>
<evidence type="ECO:0000259" key="2">
    <source>
        <dbReference type="PROSITE" id="PS50042"/>
    </source>
</evidence>
<feature type="domain" description="Cyclic nucleotide-binding" evidence="2">
    <location>
        <begin position="220"/>
        <end position="257"/>
    </location>
</feature>
<dbReference type="PROSITE" id="PS50042">
    <property type="entry name" value="CNMP_BINDING_3"/>
    <property type="match status" value="1"/>
</dbReference>
<dbReference type="Pfam" id="PF05396">
    <property type="entry name" value="Phage_T7_Capsid"/>
    <property type="match status" value="1"/>
</dbReference>
<evidence type="ECO:0000256" key="1">
    <source>
        <dbReference type="SAM" id="MobiDB-lite"/>
    </source>
</evidence>
<feature type="region of interest" description="Disordered" evidence="1">
    <location>
        <begin position="52"/>
        <end position="87"/>
    </location>
</feature>
<name>A0A7S6R6Z7_9CAUD</name>
<feature type="region of interest" description="Disordered" evidence="1">
    <location>
        <begin position="1"/>
        <end position="26"/>
    </location>
</feature>
<dbReference type="EMBL" id="MT708545">
    <property type="protein sequence ID" value="QOV06114.1"/>
    <property type="molecule type" value="Genomic_DNA"/>
</dbReference>
<dbReference type="InterPro" id="IPR008768">
    <property type="entry name" value="Gp9-like"/>
</dbReference>
<gene>
    <name evidence="3" type="ORF">CPT_Pasto_040</name>
</gene>
<keyword evidence="4" id="KW-1185">Reference proteome</keyword>
<proteinExistence type="predicted"/>